<dbReference type="Proteomes" id="UP000800235">
    <property type="component" value="Unassembled WGS sequence"/>
</dbReference>
<dbReference type="EMBL" id="MU007029">
    <property type="protein sequence ID" value="KAF2431923.1"/>
    <property type="molecule type" value="Genomic_DNA"/>
</dbReference>
<evidence type="ECO:0000313" key="1">
    <source>
        <dbReference type="EMBL" id="KAF2431923.1"/>
    </source>
</evidence>
<accession>A0A9P4NV24</accession>
<organism evidence="1 2">
    <name type="scientific">Tothia fuscella</name>
    <dbReference type="NCBI Taxonomy" id="1048955"/>
    <lineage>
        <taxon>Eukaryota</taxon>
        <taxon>Fungi</taxon>
        <taxon>Dikarya</taxon>
        <taxon>Ascomycota</taxon>
        <taxon>Pezizomycotina</taxon>
        <taxon>Dothideomycetes</taxon>
        <taxon>Pleosporomycetidae</taxon>
        <taxon>Venturiales</taxon>
        <taxon>Cylindrosympodiaceae</taxon>
        <taxon>Tothia</taxon>
    </lineage>
</organism>
<proteinExistence type="predicted"/>
<protein>
    <submittedName>
        <fullName evidence="1">Uncharacterized protein</fullName>
    </submittedName>
</protein>
<dbReference type="AlphaFoldDB" id="A0A9P4NV24"/>
<comment type="caution">
    <text evidence="1">The sequence shown here is derived from an EMBL/GenBank/DDBJ whole genome shotgun (WGS) entry which is preliminary data.</text>
</comment>
<evidence type="ECO:0000313" key="2">
    <source>
        <dbReference type="Proteomes" id="UP000800235"/>
    </source>
</evidence>
<keyword evidence="2" id="KW-1185">Reference proteome</keyword>
<dbReference type="PROSITE" id="PS51257">
    <property type="entry name" value="PROKAR_LIPOPROTEIN"/>
    <property type="match status" value="1"/>
</dbReference>
<name>A0A9P4NV24_9PEZI</name>
<reference evidence="1" key="1">
    <citation type="journal article" date="2020" name="Stud. Mycol.">
        <title>101 Dothideomycetes genomes: a test case for predicting lifestyles and emergence of pathogens.</title>
        <authorList>
            <person name="Haridas S."/>
            <person name="Albert R."/>
            <person name="Binder M."/>
            <person name="Bloem J."/>
            <person name="Labutti K."/>
            <person name="Salamov A."/>
            <person name="Andreopoulos B."/>
            <person name="Baker S."/>
            <person name="Barry K."/>
            <person name="Bills G."/>
            <person name="Bluhm B."/>
            <person name="Cannon C."/>
            <person name="Castanera R."/>
            <person name="Culley D."/>
            <person name="Daum C."/>
            <person name="Ezra D."/>
            <person name="Gonzalez J."/>
            <person name="Henrissat B."/>
            <person name="Kuo A."/>
            <person name="Liang C."/>
            <person name="Lipzen A."/>
            <person name="Lutzoni F."/>
            <person name="Magnuson J."/>
            <person name="Mondo S."/>
            <person name="Nolan M."/>
            <person name="Ohm R."/>
            <person name="Pangilinan J."/>
            <person name="Park H.-J."/>
            <person name="Ramirez L."/>
            <person name="Alfaro M."/>
            <person name="Sun H."/>
            <person name="Tritt A."/>
            <person name="Yoshinaga Y."/>
            <person name="Zwiers L.-H."/>
            <person name="Turgeon B."/>
            <person name="Goodwin S."/>
            <person name="Spatafora J."/>
            <person name="Crous P."/>
            <person name="Grigoriev I."/>
        </authorList>
    </citation>
    <scope>NUCLEOTIDE SEQUENCE</scope>
    <source>
        <strain evidence="1">CBS 130266</strain>
    </source>
</reference>
<sequence length="86" mass="9815">MDKYDVLGPAIIIAIACCERAQPAINQIYRAEPYGIINPFFVLFLRLPGTRRFAHDFKRLTVDFMVLQIGLHLDPHSPHVIPKSAR</sequence>
<gene>
    <name evidence="1" type="ORF">EJ08DRAFT_169475</name>
</gene>